<evidence type="ECO:0000313" key="3">
    <source>
        <dbReference type="Proteomes" id="UP000005408"/>
    </source>
</evidence>
<organism evidence="2 3">
    <name type="scientific">Magallana gigas</name>
    <name type="common">Pacific oyster</name>
    <name type="synonym">Crassostrea gigas</name>
    <dbReference type="NCBI Taxonomy" id="29159"/>
    <lineage>
        <taxon>Eukaryota</taxon>
        <taxon>Metazoa</taxon>
        <taxon>Spiralia</taxon>
        <taxon>Lophotrochozoa</taxon>
        <taxon>Mollusca</taxon>
        <taxon>Bivalvia</taxon>
        <taxon>Autobranchia</taxon>
        <taxon>Pteriomorphia</taxon>
        <taxon>Ostreida</taxon>
        <taxon>Ostreoidea</taxon>
        <taxon>Ostreidae</taxon>
        <taxon>Magallana</taxon>
    </lineage>
</organism>
<proteinExistence type="predicted"/>
<evidence type="ECO:0000313" key="2">
    <source>
        <dbReference type="EnsemblMetazoa" id="G4409.2:cds"/>
    </source>
</evidence>
<dbReference type="EnsemblMetazoa" id="G4409.2">
    <property type="protein sequence ID" value="G4409.2:cds"/>
    <property type="gene ID" value="G4409"/>
</dbReference>
<dbReference type="Proteomes" id="UP000005408">
    <property type="component" value="Unassembled WGS sequence"/>
</dbReference>
<dbReference type="AlphaFoldDB" id="A0A8W8N5A6"/>
<feature type="region of interest" description="Disordered" evidence="1">
    <location>
        <begin position="15"/>
        <end position="42"/>
    </location>
</feature>
<reference evidence="2" key="1">
    <citation type="submission" date="2022-08" db="UniProtKB">
        <authorList>
            <consortium name="EnsemblMetazoa"/>
        </authorList>
    </citation>
    <scope>IDENTIFICATION</scope>
    <source>
        <strain evidence="2">05x7-T-G4-1.051#20</strain>
    </source>
</reference>
<accession>A0A8W8N5A6</accession>
<sequence>KKQTDIELNIIKMDSSYDSGSSSDSPLSSRIRKRRSSTNDENDSSIKYLRCGDHVSKWDNSLLESYGILYDVKATELSELFNSAFRDLYSVAVNGLKEQAVLWTKLLKIKETLVESTKRCLQSLDVDEEFSKMNMIKCMALEKETEKCLDAMTKIKEEIALTMKSEDIISRHIFSLWHAGIVEYVQYYSQLIKDLSFDRRLGVEGEFCQLLTYFTRIFLLSPIRGDATGKMHLDLYGVETSSVPGLRFSMQRKCSVEERGVSVITATVGEVKMWSLAKEENTEFEFDIRNLKLKGQSVNSLMGKHGGELLVETTKSALQSTNLGIICIKTLIIFTCLDMNTEHLSSLQEGSPVDNEKSYIHYSKPYNILVRKDREEILETMFHLGLLCRLKSLHFLNQL</sequence>
<feature type="compositionally biased region" description="Low complexity" evidence="1">
    <location>
        <begin position="15"/>
        <end position="29"/>
    </location>
</feature>
<protein>
    <submittedName>
        <fullName evidence="2">Uncharacterized protein</fullName>
    </submittedName>
</protein>
<dbReference type="EnsemblMetazoa" id="G4409.1">
    <property type="protein sequence ID" value="G4409.1:cds"/>
    <property type="gene ID" value="G4409"/>
</dbReference>
<name>A0A8W8N5A6_MAGGI</name>
<evidence type="ECO:0000256" key="1">
    <source>
        <dbReference type="SAM" id="MobiDB-lite"/>
    </source>
</evidence>
<keyword evidence="3" id="KW-1185">Reference proteome</keyword>